<dbReference type="PANTHER" id="PTHR46795">
    <property type="entry name" value="ABC TRANSPORTER PERMEASE-RELATED-RELATED"/>
    <property type="match status" value="1"/>
</dbReference>
<accession>C0ECK4</accession>
<evidence type="ECO:0000256" key="6">
    <source>
        <dbReference type="PIRNR" id="PIRNR018968"/>
    </source>
</evidence>
<keyword evidence="5" id="KW-0472">Membrane</keyword>
<comment type="similarity">
    <text evidence="6">Belongs to the ABC-4 integral membrane protein family.</text>
</comment>
<reference evidence="8 9" key="1">
    <citation type="submission" date="2009-01" db="EMBL/GenBank/DDBJ databases">
        <authorList>
            <person name="Fulton L."/>
            <person name="Clifton S."/>
            <person name="Fulton B."/>
            <person name="Xu J."/>
            <person name="Minx P."/>
            <person name="Pepin K.H."/>
            <person name="Johnson M."/>
            <person name="Bhonagiri V."/>
            <person name="Nash W.E."/>
            <person name="Mardis E.R."/>
            <person name="Wilson R.K."/>
        </authorList>
    </citation>
    <scope>NUCLEOTIDE SEQUENCE [LARGE SCALE GENOMIC DNA]</scope>
    <source>
        <strain evidence="8 9">DSM 5476</strain>
    </source>
</reference>
<feature type="domain" description="ABC3 transporter permease C-terminal" evidence="7">
    <location>
        <begin position="547"/>
        <end position="660"/>
    </location>
</feature>
<gene>
    <name evidence="8" type="ORF">CLOSTMETH_01575</name>
</gene>
<keyword evidence="6" id="KW-0813">Transport</keyword>
<dbReference type="AlphaFoldDB" id="C0ECK4"/>
<comment type="subcellular location">
    <subcellularLocation>
        <location evidence="1 6">Cell membrane</location>
        <topology evidence="1 6">Multi-pass membrane protein</topology>
    </subcellularLocation>
</comment>
<evidence type="ECO:0000313" key="8">
    <source>
        <dbReference type="EMBL" id="EEG30820.1"/>
    </source>
</evidence>
<keyword evidence="2 6" id="KW-1003">Cell membrane</keyword>
<feature type="domain" description="ABC3 transporter permease C-terminal" evidence="7">
    <location>
        <begin position="64"/>
        <end position="180"/>
    </location>
</feature>
<protein>
    <submittedName>
        <fullName evidence="8">Efflux ABC transporter, permease protein</fullName>
    </submittedName>
</protein>
<sequence length="665" mass="74611">MFFKLSFRNVRRSMKDYAIYFLTLMFGVCIFYVFNSVQAQQSMLEVSEVQTLMLQNLSMLLGYVSVFVSIILGFLVIYANKFLIKRRKRELGLYMLLGMEKGSISRILICETLFIGVISLLVGLLIGTLLSQGLAVVTAKMFAVRLKSFSFAFSSEACFKTILYFGIIYLLVMIFNSVSISKCKLINLLNAHKQNETLKMKKLWMSVVLFVLAVGCLGTAYALICKNKLLTINFEFTASIVLGVVGTLLFFMSLSGFLLRLVKSSRRIYLKNLNMFVLRQINSKINTTYFSMTVICLLLFVAILTLSTGMSMASVMTKDLEETTPYDASITYKLPEGEIDLDLIADARQYSDLSFAQQMQQVSYRSDPQLTYQDLIKGGMETLSNQYSLDRFASSFVPVIGISDYNHLMEIQGKRGLDLAENEFAINCNFEEVAGILNYYLSNVKQLTVGEMELTAAMPQVVENTIDLTGMKMDTGTLIIPDEVAAQLPIVSKMAVFQYGEDKDQAETEFSALVEQSDHFRISDTKLTIYQQMAGSKTMLSYIAIYLGIVFLLTSAAVLALQQLSESADNLERYGLLRKIGVEPRMINRSLLAQIAIYFFIPLALALIHSAVGIFVISQLLKQFGEMDITGNVIATVVSLIVIYGAYFIATYLCSKTMIRERSSE</sequence>
<evidence type="ECO:0000259" key="7">
    <source>
        <dbReference type="Pfam" id="PF02687"/>
    </source>
</evidence>
<name>C0ECK4_9FIRM</name>
<dbReference type="InterPro" id="IPR052536">
    <property type="entry name" value="ABC-4_Integral_Memb_Prot"/>
</dbReference>
<dbReference type="GO" id="GO:0055085">
    <property type="term" value="P:transmembrane transport"/>
    <property type="evidence" value="ECO:0007669"/>
    <property type="project" value="UniProtKB-UniRule"/>
</dbReference>
<dbReference type="Proteomes" id="UP000003340">
    <property type="component" value="Unassembled WGS sequence"/>
</dbReference>
<evidence type="ECO:0000313" key="9">
    <source>
        <dbReference type="Proteomes" id="UP000003340"/>
    </source>
</evidence>
<dbReference type="InterPro" id="IPR027022">
    <property type="entry name" value="ABC_permease_BceB-typ"/>
</dbReference>
<keyword evidence="4" id="KW-1133">Transmembrane helix</keyword>
<dbReference type="PANTHER" id="PTHR46795:SF3">
    <property type="entry name" value="ABC TRANSPORTER PERMEASE"/>
    <property type="match status" value="1"/>
</dbReference>
<evidence type="ECO:0000256" key="5">
    <source>
        <dbReference type="ARBA" id="ARBA00023136"/>
    </source>
</evidence>
<evidence type="ECO:0000256" key="3">
    <source>
        <dbReference type="ARBA" id="ARBA00022692"/>
    </source>
</evidence>
<evidence type="ECO:0000256" key="4">
    <source>
        <dbReference type="ARBA" id="ARBA00022989"/>
    </source>
</evidence>
<dbReference type="Pfam" id="PF02687">
    <property type="entry name" value="FtsX"/>
    <property type="match status" value="2"/>
</dbReference>
<dbReference type="GO" id="GO:0005886">
    <property type="term" value="C:plasma membrane"/>
    <property type="evidence" value="ECO:0007669"/>
    <property type="project" value="UniProtKB-SubCell"/>
</dbReference>
<reference evidence="8 9" key="2">
    <citation type="submission" date="2009-02" db="EMBL/GenBank/DDBJ databases">
        <title>Draft genome sequence of Clostridium methylpentosum (DSM 5476).</title>
        <authorList>
            <person name="Sudarsanam P."/>
            <person name="Ley R."/>
            <person name="Guruge J."/>
            <person name="Turnbaugh P.J."/>
            <person name="Mahowald M."/>
            <person name="Liep D."/>
            <person name="Gordon J."/>
        </authorList>
    </citation>
    <scope>NUCLEOTIDE SEQUENCE [LARGE SCALE GENOMIC DNA]</scope>
    <source>
        <strain evidence="8 9">DSM 5476</strain>
    </source>
</reference>
<evidence type="ECO:0000256" key="1">
    <source>
        <dbReference type="ARBA" id="ARBA00004651"/>
    </source>
</evidence>
<comment type="caution">
    <text evidence="8">The sequence shown here is derived from an EMBL/GenBank/DDBJ whole genome shotgun (WGS) entry which is preliminary data.</text>
</comment>
<organism evidence="8 9">
    <name type="scientific">[Clostridium] methylpentosum DSM 5476</name>
    <dbReference type="NCBI Taxonomy" id="537013"/>
    <lineage>
        <taxon>Bacteria</taxon>
        <taxon>Bacillati</taxon>
        <taxon>Bacillota</taxon>
        <taxon>Clostridia</taxon>
        <taxon>Eubacteriales</taxon>
        <taxon>Oscillospiraceae</taxon>
        <taxon>Oscillospiraceae incertae sedis</taxon>
    </lineage>
</organism>
<evidence type="ECO:0000256" key="2">
    <source>
        <dbReference type="ARBA" id="ARBA00022475"/>
    </source>
</evidence>
<dbReference type="EMBL" id="ACEC01000052">
    <property type="protein sequence ID" value="EEG30820.1"/>
    <property type="molecule type" value="Genomic_DNA"/>
</dbReference>
<proteinExistence type="inferred from homology"/>
<keyword evidence="9" id="KW-1185">Reference proteome</keyword>
<dbReference type="PIRSF" id="PIRSF018968">
    <property type="entry name" value="ABC_permease_BceB"/>
    <property type="match status" value="1"/>
</dbReference>
<dbReference type="eggNOG" id="COG0577">
    <property type="taxonomic scope" value="Bacteria"/>
</dbReference>
<keyword evidence="3" id="KW-0812">Transmembrane</keyword>
<dbReference type="HOGENOM" id="CLU_022800_1_1_9"/>
<dbReference type="STRING" id="537013.CLOSTMETH_01575"/>
<dbReference type="InterPro" id="IPR003838">
    <property type="entry name" value="ABC3_permease_C"/>
</dbReference>